<reference evidence="1" key="2">
    <citation type="submission" date="2025-08" db="UniProtKB">
        <authorList>
            <consortium name="Ensembl"/>
        </authorList>
    </citation>
    <scope>IDENTIFICATION</scope>
    <source>
        <strain evidence="1">broiler</strain>
    </source>
</reference>
<protein>
    <submittedName>
        <fullName evidence="1">Uncharacterized protein</fullName>
    </submittedName>
</protein>
<evidence type="ECO:0000313" key="2">
    <source>
        <dbReference type="Proteomes" id="UP000000539"/>
    </source>
</evidence>
<dbReference type="AlphaFoldDB" id="A0A8V0YUW4"/>
<sequence>MLGSFKGGSLQLHFLQTLEHRTDVSVTSTSPRWGAPEEHGPLLPWADTHQAHQWELM</sequence>
<organism evidence="1 2">
    <name type="scientific">Gallus gallus</name>
    <name type="common">Chicken</name>
    <dbReference type="NCBI Taxonomy" id="9031"/>
    <lineage>
        <taxon>Eukaryota</taxon>
        <taxon>Metazoa</taxon>
        <taxon>Chordata</taxon>
        <taxon>Craniata</taxon>
        <taxon>Vertebrata</taxon>
        <taxon>Euteleostomi</taxon>
        <taxon>Archelosauria</taxon>
        <taxon>Archosauria</taxon>
        <taxon>Dinosauria</taxon>
        <taxon>Saurischia</taxon>
        <taxon>Theropoda</taxon>
        <taxon>Coelurosauria</taxon>
        <taxon>Aves</taxon>
        <taxon>Neognathae</taxon>
        <taxon>Galloanserae</taxon>
        <taxon>Galliformes</taxon>
        <taxon>Phasianidae</taxon>
        <taxon>Phasianinae</taxon>
        <taxon>Gallus</taxon>
    </lineage>
</organism>
<proteinExistence type="predicted"/>
<accession>A0A8V0YUW4</accession>
<keyword evidence="2" id="KW-1185">Reference proteome</keyword>
<evidence type="ECO:0000313" key="1">
    <source>
        <dbReference type="Ensembl" id="ENSGALP00010021847.1"/>
    </source>
</evidence>
<name>A0A8V0YUW4_CHICK</name>
<reference evidence="1" key="1">
    <citation type="submission" date="2020-11" db="EMBL/GenBank/DDBJ databases">
        <title>Gallus gallus (Chicken) genome, bGalGal1, GRCg7b, maternal haplotype autosomes + Z &amp; W.</title>
        <authorList>
            <person name="Warren W."/>
            <person name="Formenti G."/>
            <person name="Fedrigo O."/>
            <person name="Haase B."/>
            <person name="Mountcastle J."/>
            <person name="Balacco J."/>
            <person name="Tracey A."/>
            <person name="Schneider V."/>
            <person name="Okimoto R."/>
            <person name="Cheng H."/>
            <person name="Hawken R."/>
            <person name="Howe K."/>
            <person name="Jarvis E.D."/>
        </authorList>
    </citation>
    <scope>NUCLEOTIDE SEQUENCE [LARGE SCALE GENOMIC DNA]</scope>
    <source>
        <strain evidence="1">Broiler</strain>
    </source>
</reference>
<dbReference type="GeneTree" id="ENSGT00960000189391"/>
<dbReference type="Ensembl" id="ENSGALT00010037841.1">
    <property type="protein sequence ID" value="ENSGALP00010021847.1"/>
    <property type="gene ID" value="ENSGALG00010015721.1"/>
</dbReference>
<dbReference type="Proteomes" id="UP000000539">
    <property type="component" value="Chromosome 13"/>
</dbReference>
<reference evidence="1" key="3">
    <citation type="submission" date="2025-09" db="UniProtKB">
        <authorList>
            <consortium name="Ensembl"/>
        </authorList>
    </citation>
    <scope>IDENTIFICATION</scope>
    <source>
        <strain evidence="1">broiler</strain>
    </source>
</reference>